<dbReference type="Pfam" id="PF00480">
    <property type="entry name" value="ROK"/>
    <property type="match status" value="1"/>
</dbReference>
<dbReference type="AlphaFoldDB" id="A0AA96F6F2"/>
<organism evidence="3 4">
    <name type="scientific">Demequina capsici</name>
    <dbReference type="NCBI Taxonomy" id="3075620"/>
    <lineage>
        <taxon>Bacteria</taxon>
        <taxon>Bacillati</taxon>
        <taxon>Actinomycetota</taxon>
        <taxon>Actinomycetes</taxon>
        <taxon>Micrococcales</taxon>
        <taxon>Demequinaceae</taxon>
        <taxon>Demequina</taxon>
    </lineage>
</organism>
<reference evidence="3 4" key="1">
    <citation type="submission" date="2023-09" db="EMBL/GenBank/DDBJ databases">
        <title>Demequina sp. a novel bacteria isolated from Capsicum annuum.</title>
        <authorList>
            <person name="Humaira Z."/>
            <person name="Lee J."/>
            <person name="Cho D."/>
        </authorList>
    </citation>
    <scope>NUCLEOTIDE SEQUENCE [LARGE SCALE GENOMIC DNA]</scope>
    <source>
        <strain evidence="3 4">OYTSA14</strain>
    </source>
</reference>
<proteinExistence type="inferred from homology"/>
<dbReference type="PANTHER" id="PTHR18964">
    <property type="entry name" value="ROK (REPRESSOR, ORF, KINASE) FAMILY"/>
    <property type="match status" value="1"/>
</dbReference>
<sequence length="398" mass="41256">MFEMHADEVLGVLRDGRPRTKSELAEELGKVRSTISLRLAELIEAGLVTQLQGSTSTKGRAPAMFALATDARIIGAVALTSDSAVVALTDLIGTVLDRRDLEVPEDASLTDLVRLASATLLDLLDGLGRSAGDLVGIGVGVPGPVDPAESAVGEAQRPPANGRHPAVALLQQEFPVRVIVDNEANVATVGEWVESWAELENLIMVTVSARIDAGIIASAGLIRGADGGAGSIGHIRVPVDEPRLCRCGQLGCLETIASGSGLVQTLSSEGRDVHTTDDVVALVRSGDPAAVLAVREAGRALGTVLAGVAATLNPSAIVLGGDVAQVGEPLLAGIREAVYGLSQPLTTNSLRIAIARNLELASIVGASRLVQNSLFGVPRRPVVYYRPEPTPARAYART</sequence>
<dbReference type="Pfam" id="PF01022">
    <property type="entry name" value="HTH_5"/>
    <property type="match status" value="1"/>
</dbReference>
<feature type="domain" description="HTH arsR-type" evidence="2">
    <location>
        <begin position="9"/>
        <end position="49"/>
    </location>
</feature>
<dbReference type="Gene3D" id="1.10.10.10">
    <property type="entry name" value="Winged helix-like DNA-binding domain superfamily/Winged helix DNA-binding domain"/>
    <property type="match status" value="1"/>
</dbReference>
<evidence type="ECO:0000256" key="1">
    <source>
        <dbReference type="ARBA" id="ARBA00006479"/>
    </source>
</evidence>
<protein>
    <submittedName>
        <fullName evidence="3">ROK family transcriptional regulator</fullName>
    </submittedName>
</protein>
<dbReference type="InterPro" id="IPR036388">
    <property type="entry name" value="WH-like_DNA-bd_sf"/>
</dbReference>
<dbReference type="SUPFAM" id="SSF46785">
    <property type="entry name" value="Winged helix' DNA-binding domain"/>
    <property type="match status" value="1"/>
</dbReference>
<dbReference type="GO" id="GO:0003700">
    <property type="term" value="F:DNA-binding transcription factor activity"/>
    <property type="evidence" value="ECO:0007669"/>
    <property type="project" value="InterPro"/>
</dbReference>
<comment type="similarity">
    <text evidence="1">Belongs to the ROK (NagC/XylR) family.</text>
</comment>
<dbReference type="SUPFAM" id="SSF53067">
    <property type="entry name" value="Actin-like ATPase domain"/>
    <property type="match status" value="1"/>
</dbReference>
<dbReference type="InterPro" id="IPR001845">
    <property type="entry name" value="HTH_ArsR_DNA-bd_dom"/>
</dbReference>
<dbReference type="EMBL" id="CP134879">
    <property type="protein sequence ID" value="WNM23590.1"/>
    <property type="molecule type" value="Genomic_DNA"/>
</dbReference>
<keyword evidence="4" id="KW-1185">Reference proteome</keyword>
<dbReference type="CDD" id="cd00090">
    <property type="entry name" value="HTH_ARSR"/>
    <property type="match status" value="1"/>
</dbReference>
<dbReference type="InterPro" id="IPR011991">
    <property type="entry name" value="ArsR-like_HTH"/>
</dbReference>
<gene>
    <name evidence="3" type="ORF">RN606_09450</name>
</gene>
<name>A0AA96F6F2_9MICO</name>
<dbReference type="InterPro" id="IPR036390">
    <property type="entry name" value="WH_DNA-bd_sf"/>
</dbReference>
<evidence type="ECO:0000259" key="2">
    <source>
        <dbReference type="Pfam" id="PF01022"/>
    </source>
</evidence>
<dbReference type="InterPro" id="IPR043129">
    <property type="entry name" value="ATPase_NBD"/>
</dbReference>
<dbReference type="Gene3D" id="3.30.420.40">
    <property type="match status" value="2"/>
</dbReference>
<dbReference type="Proteomes" id="UP001304125">
    <property type="component" value="Chromosome"/>
</dbReference>
<accession>A0AA96F6F2</accession>
<dbReference type="RefSeq" id="WP_313496613.1">
    <property type="nucleotide sequence ID" value="NZ_CP134879.1"/>
</dbReference>
<evidence type="ECO:0000313" key="4">
    <source>
        <dbReference type="Proteomes" id="UP001304125"/>
    </source>
</evidence>
<dbReference type="InterPro" id="IPR000600">
    <property type="entry name" value="ROK"/>
</dbReference>
<evidence type="ECO:0000313" key="3">
    <source>
        <dbReference type="EMBL" id="WNM23590.1"/>
    </source>
</evidence>
<dbReference type="PANTHER" id="PTHR18964:SF173">
    <property type="entry name" value="GLUCOKINASE"/>
    <property type="match status" value="1"/>
</dbReference>